<evidence type="ECO:0000313" key="8">
    <source>
        <dbReference type="Proteomes" id="UP000279259"/>
    </source>
</evidence>
<comment type="caution">
    <text evidence="7">The sequence shown here is derived from an EMBL/GenBank/DDBJ whole genome shotgun (WGS) entry which is preliminary data.</text>
</comment>
<feature type="domain" description="D-isomer specific 2-hydroxyacid dehydrogenase NAD-binding" evidence="6">
    <location>
        <begin position="134"/>
        <end position="307"/>
    </location>
</feature>
<dbReference type="FunFam" id="3.40.50.720:FF:000203">
    <property type="entry name" value="D-3-phosphoglycerate dehydrogenase (SerA)"/>
    <property type="match status" value="1"/>
</dbReference>
<dbReference type="SUPFAM" id="SSF51735">
    <property type="entry name" value="NAD(P)-binding Rossmann-fold domains"/>
    <property type="match status" value="1"/>
</dbReference>
<dbReference type="CDD" id="cd12168">
    <property type="entry name" value="Mand_dh_like"/>
    <property type="match status" value="1"/>
</dbReference>
<dbReference type="GO" id="GO:0030267">
    <property type="term" value="F:glyoxylate reductase (NADPH) activity"/>
    <property type="evidence" value="ECO:0007669"/>
    <property type="project" value="TreeGrafter"/>
</dbReference>
<evidence type="ECO:0000259" key="6">
    <source>
        <dbReference type="Pfam" id="PF02826"/>
    </source>
</evidence>
<dbReference type="OrthoDB" id="9991913at2759"/>
<accession>A0A427YXC7</accession>
<dbReference type="SUPFAM" id="SSF52283">
    <property type="entry name" value="Formate/glycerate dehydrogenase catalytic domain-like"/>
    <property type="match status" value="1"/>
</dbReference>
<dbReference type="GO" id="GO:0005829">
    <property type="term" value="C:cytosol"/>
    <property type="evidence" value="ECO:0007669"/>
    <property type="project" value="TreeGrafter"/>
</dbReference>
<dbReference type="Gene3D" id="3.40.50.720">
    <property type="entry name" value="NAD(P)-binding Rossmann-like Domain"/>
    <property type="match status" value="2"/>
</dbReference>
<keyword evidence="8" id="KW-1185">Reference proteome</keyword>
<dbReference type="AlphaFoldDB" id="A0A427YXC7"/>
<protein>
    <recommendedName>
        <fullName evidence="9">Glyoxylate reductase</fullName>
    </recommendedName>
</protein>
<dbReference type="Pfam" id="PF02826">
    <property type="entry name" value="2-Hacid_dh_C"/>
    <property type="match status" value="1"/>
</dbReference>
<dbReference type="PANTHER" id="PTHR10996">
    <property type="entry name" value="2-HYDROXYACID DEHYDROGENASE-RELATED"/>
    <property type="match status" value="1"/>
</dbReference>
<evidence type="ECO:0000256" key="2">
    <source>
        <dbReference type="ARBA" id="ARBA00023002"/>
    </source>
</evidence>
<evidence type="ECO:0008006" key="9">
    <source>
        <dbReference type="Google" id="ProtNLM"/>
    </source>
</evidence>
<dbReference type="Proteomes" id="UP000279259">
    <property type="component" value="Unassembled WGS sequence"/>
</dbReference>
<gene>
    <name evidence="7" type="ORF">EHS25_000828</name>
</gene>
<evidence type="ECO:0000313" key="7">
    <source>
        <dbReference type="EMBL" id="RSH95736.1"/>
    </source>
</evidence>
<dbReference type="InterPro" id="IPR036291">
    <property type="entry name" value="NAD(P)-bd_dom_sf"/>
</dbReference>
<dbReference type="InterPro" id="IPR006140">
    <property type="entry name" value="D-isomer_DH_NAD-bd"/>
</dbReference>
<dbReference type="InterPro" id="IPR050223">
    <property type="entry name" value="D-isomer_2-hydroxyacid_DH"/>
</dbReference>
<evidence type="ECO:0000256" key="4">
    <source>
        <dbReference type="RuleBase" id="RU003719"/>
    </source>
</evidence>
<evidence type="ECO:0000256" key="1">
    <source>
        <dbReference type="ARBA" id="ARBA00005854"/>
    </source>
</evidence>
<sequence length="344" mass="37262">MSLPKVLIAGNILWTKKEFQELQSSSIATLVTPDVSSRSAFLKDLEANQDASVIVYTNGAKFGGFDRELFTKLPKSVKFICSHGAGYDSIDVEAATEHVAVLTDSWSAHEAALGVSVSHTPSAVDHGTATTALYLLLGAFRQYAHGEINARKGLWLKDFPLAHDPEGKTLGIVGMGGIGKALARRVLPLGMKILYHNRREITPAPDFPCEYVANLDDLLARSDAVSLHMPLNENTRNGFGAAQFAKMKDGSVLINTARGGVVDQEALIQALDSGKLYSAGLDVFPNEPEIDQRLRDNVKISILPHVGTHTLESRYGMEMLVLKNVKTALESGSLVTQVPEQRAK</sequence>
<dbReference type="InterPro" id="IPR029752">
    <property type="entry name" value="D-isomer_DH_CS1"/>
</dbReference>
<dbReference type="Pfam" id="PF00389">
    <property type="entry name" value="2-Hacid_dh"/>
    <property type="match status" value="1"/>
</dbReference>
<dbReference type="STRING" id="1890683.A0A427YXC7"/>
<proteinExistence type="inferred from homology"/>
<dbReference type="PROSITE" id="PS00671">
    <property type="entry name" value="D_2_HYDROXYACID_DH_3"/>
    <property type="match status" value="1"/>
</dbReference>
<dbReference type="EMBL" id="RSCD01000001">
    <property type="protein sequence ID" value="RSH95736.1"/>
    <property type="molecule type" value="Genomic_DNA"/>
</dbReference>
<dbReference type="GO" id="GO:0051287">
    <property type="term" value="F:NAD binding"/>
    <property type="evidence" value="ECO:0007669"/>
    <property type="project" value="InterPro"/>
</dbReference>
<organism evidence="7 8">
    <name type="scientific">Saitozyma podzolica</name>
    <dbReference type="NCBI Taxonomy" id="1890683"/>
    <lineage>
        <taxon>Eukaryota</taxon>
        <taxon>Fungi</taxon>
        <taxon>Dikarya</taxon>
        <taxon>Basidiomycota</taxon>
        <taxon>Agaricomycotina</taxon>
        <taxon>Tremellomycetes</taxon>
        <taxon>Tremellales</taxon>
        <taxon>Trimorphomycetaceae</taxon>
        <taxon>Saitozyma</taxon>
    </lineage>
</organism>
<keyword evidence="2 4" id="KW-0560">Oxidoreductase</keyword>
<dbReference type="PROSITE" id="PS00065">
    <property type="entry name" value="D_2_HYDROXYACID_DH_1"/>
    <property type="match status" value="1"/>
</dbReference>
<dbReference type="PANTHER" id="PTHR10996:SF257">
    <property type="entry name" value="GLYOXYLATE REDUCTASE 1"/>
    <property type="match status" value="1"/>
</dbReference>
<dbReference type="GO" id="GO:0016618">
    <property type="term" value="F:hydroxypyruvate reductase [NAD(P)H] activity"/>
    <property type="evidence" value="ECO:0007669"/>
    <property type="project" value="TreeGrafter"/>
</dbReference>
<comment type="similarity">
    <text evidence="1 4">Belongs to the D-isomer specific 2-hydroxyacid dehydrogenase family.</text>
</comment>
<dbReference type="InterPro" id="IPR029753">
    <property type="entry name" value="D-isomer_DH_CS"/>
</dbReference>
<evidence type="ECO:0000259" key="5">
    <source>
        <dbReference type="Pfam" id="PF00389"/>
    </source>
</evidence>
<feature type="domain" description="D-isomer specific 2-hydroxyacid dehydrogenase catalytic" evidence="5">
    <location>
        <begin position="20"/>
        <end position="100"/>
    </location>
</feature>
<name>A0A427YXC7_9TREE</name>
<keyword evidence="3" id="KW-0520">NAD</keyword>
<reference evidence="7 8" key="1">
    <citation type="submission" date="2018-11" db="EMBL/GenBank/DDBJ databases">
        <title>Genome sequence of Saitozyma podzolica DSM 27192.</title>
        <authorList>
            <person name="Aliyu H."/>
            <person name="Gorte O."/>
            <person name="Ochsenreither K."/>
        </authorList>
    </citation>
    <scope>NUCLEOTIDE SEQUENCE [LARGE SCALE GENOMIC DNA]</scope>
    <source>
        <strain evidence="7 8">DSM 27192</strain>
    </source>
</reference>
<evidence type="ECO:0000256" key="3">
    <source>
        <dbReference type="ARBA" id="ARBA00023027"/>
    </source>
</evidence>
<dbReference type="InterPro" id="IPR006139">
    <property type="entry name" value="D-isomer_2_OHA_DH_cat_dom"/>
</dbReference>